<evidence type="ECO:0000313" key="1">
    <source>
        <dbReference type="EMBL" id="CEY65051.1"/>
    </source>
</evidence>
<sequence>MEFIVYRKGREVAVFQRRSDAERYVHSRTGFFGEPDAYYQIEQRGCYLTEAAVTYKGLADDCDELMTLRKFRDSYLAFKDGGQEEIESYYKMAPQIVAKLEEHSNREEILESIWSGLVLPCVSLIKIGENQTCHQLYKTYTLELSQKVVQ</sequence>
<dbReference type="RefSeq" id="WP_050223616.1">
    <property type="nucleotide sequence ID" value="NZ_CFGT01000025.1"/>
</dbReference>
<dbReference type="NCBIfam" id="NF041770">
    <property type="entry name" value="CFI_box_CTERM"/>
    <property type="match status" value="1"/>
</dbReference>
<dbReference type="Proteomes" id="UP000048179">
    <property type="component" value="Unassembled WGS sequence"/>
</dbReference>
<dbReference type="EMBL" id="CMJT01000026">
    <property type="protein sequence ID" value="CKB21625.1"/>
    <property type="molecule type" value="Genomic_DNA"/>
</dbReference>
<reference evidence="2" key="2">
    <citation type="submission" date="2015-03" db="EMBL/GenBank/DDBJ databases">
        <authorList>
            <person name="Murphy D."/>
        </authorList>
    </citation>
    <scope>NUCLEOTIDE SEQUENCE [LARGE SCALE GENOMIC DNA]</scope>
    <source>
        <strain evidence="2">SMRU2248</strain>
    </source>
</reference>
<dbReference type="Proteomes" id="UP000041827">
    <property type="component" value="Unassembled WGS sequence"/>
</dbReference>
<reference evidence="3 4" key="1">
    <citation type="submission" date="2015-03" db="EMBL/GenBank/DDBJ databases">
        <authorList>
            <consortium name="Pathogen Informatics"/>
        </authorList>
    </citation>
    <scope>NUCLEOTIDE SEQUENCE [LARGE SCALE GENOMIC DNA]</scope>
    <source>
        <strain evidence="3">SMRU2248</strain>
        <strain evidence="1 4">SMRU737</strain>
    </source>
</reference>
<evidence type="ECO:0000313" key="4">
    <source>
        <dbReference type="Proteomes" id="UP000048179"/>
    </source>
</evidence>
<proteinExistence type="predicted"/>
<dbReference type="InterPro" id="IPR049886">
    <property type="entry name" value="CFI_box_CTERM_dom"/>
</dbReference>
<name>A0A0T8UFP9_9STRE</name>
<gene>
    <name evidence="1" type="ORF">ERS020247_01764</name>
    <name evidence="2" type="ORF">ERS021757_02016</name>
</gene>
<protein>
    <submittedName>
        <fullName evidence="2">Uncharacterized protein</fullName>
    </submittedName>
</protein>
<evidence type="ECO:0000313" key="3">
    <source>
        <dbReference type="Proteomes" id="UP000041827"/>
    </source>
</evidence>
<organism evidence="2 3">
    <name type="scientific">Streptococcus pseudopneumoniae</name>
    <dbReference type="NCBI Taxonomy" id="257758"/>
    <lineage>
        <taxon>Bacteria</taxon>
        <taxon>Bacillati</taxon>
        <taxon>Bacillota</taxon>
        <taxon>Bacilli</taxon>
        <taxon>Lactobacillales</taxon>
        <taxon>Streptococcaceae</taxon>
        <taxon>Streptococcus</taxon>
    </lineage>
</organism>
<dbReference type="AlphaFoldDB" id="A0A0T8UFP9"/>
<accession>A0A0T8UFP9</accession>
<evidence type="ECO:0000313" key="2">
    <source>
        <dbReference type="EMBL" id="CKB21625.1"/>
    </source>
</evidence>
<dbReference type="EMBL" id="CFGT01000025">
    <property type="protein sequence ID" value="CEY65051.1"/>
    <property type="molecule type" value="Genomic_DNA"/>
</dbReference>